<keyword evidence="5 6" id="KW-0472">Membrane</keyword>
<dbReference type="Proteomes" id="UP000642070">
    <property type="component" value="Unassembled WGS sequence"/>
</dbReference>
<organism evidence="7 8">
    <name type="scientific">Dactylosporangium sucinum</name>
    <dbReference type="NCBI Taxonomy" id="1424081"/>
    <lineage>
        <taxon>Bacteria</taxon>
        <taxon>Bacillati</taxon>
        <taxon>Actinomycetota</taxon>
        <taxon>Actinomycetes</taxon>
        <taxon>Micromonosporales</taxon>
        <taxon>Micromonosporaceae</taxon>
        <taxon>Dactylosporangium</taxon>
    </lineage>
</organism>
<dbReference type="Pfam" id="PF02653">
    <property type="entry name" value="BPD_transp_2"/>
    <property type="match status" value="1"/>
</dbReference>
<dbReference type="EMBL" id="BMPI01000021">
    <property type="protein sequence ID" value="GGM38756.1"/>
    <property type="molecule type" value="Genomic_DNA"/>
</dbReference>
<evidence type="ECO:0000313" key="8">
    <source>
        <dbReference type="Proteomes" id="UP000642070"/>
    </source>
</evidence>
<proteinExistence type="predicted"/>
<feature type="transmembrane region" description="Helical" evidence="6">
    <location>
        <begin position="38"/>
        <end position="60"/>
    </location>
</feature>
<feature type="transmembrane region" description="Helical" evidence="6">
    <location>
        <begin position="97"/>
        <end position="119"/>
    </location>
</feature>
<keyword evidence="2" id="KW-1003">Cell membrane</keyword>
<keyword evidence="8" id="KW-1185">Reference proteome</keyword>
<feature type="transmembrane region" description="Helical" evidence="6">
    <location>
        <begin position="297"/>
        <end position="315"/>
    </location>
</feature>
<evidence type="ECO:0000256" key="4">
    <source>
        <dbReference type="ARBA" id="ARBA00022989"/>
    </source>
</evidence>
<evidence type="ECO:0000256" key="1">
    <source>
        <dbReference type="ARBA" id="ARBA00004651"/>
    </source>
</evidence>
<gene>
    <name evidence="7" type="ORF">GCM10007977_045280</name>
</gene>
<reference evidence="7" key="1">
    <citation type="journal article" date="2014" name="Int. J. Syst. Evol. Microbiol.">
        <title>Complete genome sequence of Corynebacterium casei LMG S-19264T (=DSM 44701T), isolated from a smear-ripened cheese.</title>
        <authorList>
            <consortium name="US DOE Joint Genome Institute (JGI-PGF)"/>
            <person name="Walter F."/>
            <person name="Albersmeier A."/>
            <person name="Kalinowski J."/>
            <person name="Ruckert C."/>
        </authorList>
    </citation>
    <scope>NUCLEOTIDE SEQUENCE</scope>
    <source>
        <strain evidence="7">JCM 19831</strain>
    </source>
</reference>
<accession>A0A917TUZ3</accession>
<evidence type="ECO:0000256" key="3">
    <source>
        <dbReference type="ARBA" id="ARBA00022692"/>
    </source>
</evidence>
<feature type="transmembrane region" description="Helical" evidence="6">
    <location>
        <begin position="67"/>
        <end position="85"/>
    </location>
</feature>
<feature type="transmembrane region" description="Helical" evidence="6">
    <location>
        <begin position="245"/>
        <end position="264"/>
    </location>
</feature>
<dbReference type="RefSeq" id="WP_190251899.1">
    <property type="nucleotide sequence ID" value="NZ_BMPI01000021.1"/>
</dbReference>
<dbReference type="PANTHER" id="PTHR32196:SF19">
    <property type="entry name" value="GALACTOFURANOSE TRANSPORTER PERMEASE PROTEIN YTFT"/>
    <property type="match status" value="1"/>
</dbReference>
<dbReference type="PANTHER" id="PTHR32196">
    <property type="entry name" value="ABC TRANSPORTER PERMEASE PROTEIN YPHD-RELATED-RELATED"/>
    <property type="match status" value="1"/>
</dbReference>
<feature type="transmembrane region" description="Helical" evidence="6">
    <location>
        <begin position="271"/>
        <end position="291"/>
    </location>
</feature>
<feature type="transmembrane region" description="Helical" evidence="6">
    <location>
        <begin position="163"/>
        <end position="185"/>
    </location>
</feature>
<feature type="transmembrane region" description="Helical" evidence="6">
    <location>
        <begin position="126"/>
        <end position="143"/>
    </location>
</feature>
<evidence type="ECO:0000256" key="2">
    <source>
        <dbReference type="ARBA" id="ARBA00022475"/>
    </source>
</evidence>
<dbReference type="AlphaFoldDB" id="A0A917TUZ3"/>
<protein>
    <submittedName>
        <fullName evidence="7">Sugar ABC transporter permease</fullName>
    </submittedName>
</protein>
<reference evidence="7" key="2">
    <citation type="submission" date="2020-09" db="EMBL/GenBank/DDBJ databases">
        <authorList>
            <person name="Sun Q."/>
            <person name="Ohkuma M."/>
        </authorList>
    </citation>
    <scope>NUCLEOTIDE SEQUENCE</scope>
    <source>
        <strain evidence="7">JCM 19831</strain>
    </source>
</reference>
<comment type="subcellular location">
    <subcellularLocation>
        <location evidence="1">Cell membrane</location>
        <topology evidence="1">Multi-pass membrane protein</topology>
    </subcellularLocation>
</comment>
<dbReference type="InterPro" id="IPR001851">
    <property type="entry name" value="ABC_transp_permease"/>
</dbReference>
<name>A0A917TUZ3_9ACTN</name>
<sequence>MKRFLWPLVVLAILLVVNVLFSHSFFNVELRGGHLYGSLIDILRASAPLALVALGMTLVIATGGIDLSVGAVVAIAGALACLQISDLGDQNSVTGVLLAVGLALLLSLGLGLWNGFLVATVGIQPIIATLILMVAGRGLAQLITDGQIITINSSPYKMIGAGYWLGLPLNVLIAALVVVLAVLLVRRSALGMLLEAVGGNAEASRLAGIRSRWLILTVYVFAGLCAGIAGLMISSNVSSADGNNAGLLIELDAILAVVIGGTSLSGGRFSILGTVLGAVIIKTLDITIYTIGVPPEITLLFKAIVVIALCLAQSPKFRAAFQRRRRPPAAVPAPEKVEVPV</sequence>
<dbReference type="CDD" id="cd06579">
    <property type="entry name" value="TM_PBP1_transp_AraH_like"/>
    <property type="match status" value="1"/>
</dbReference>
<dbReference type="GO" id="GO:0005886">
    <property type="term" value="C:plasma membrane"/>
    <property type="evidence" value="ECO:0007669"/>
    <property type="project" value="UniProtKB-SubCell"/>
</dbReference>
<feature type="transmembrane region" description="Helical" evidence="6">
    <location>
        <begin position="213"/>
        <end position="233"/>
    </location>
</feature>
<keyword evidence="4 6" id="KW-1133">Transmembrane helix</keyword>
<evidence type="ECO:0000256" key="5">
    <source>
        <dbReference type="ARBA" id="ARBA00023136"/>
    </source>
</evidence>
<comment type="caution">
    <text evidence="7">The sequence shown here is derived from an EMBL/GenBank/DDBJ whole genome shotgun (WGS) entry which is preliminary data.</text>
</comment>
<dbReference type="GO" id="GO:0022857">
    <property type="term" value="F:transmembrane transporter activity"/>
    <property type="evidence" value="ECO:0007669"/>
    <property type="project" value="InterPro"/>
</dbReference>
<evidence type="ECO:0000313" key="7">
    <source>
        <dbReference type="EMBL" id="GGM38756.1"/>
    </source>
</evidence>
<keyword evidence="3 6" id="KW-0812">Transmembrane</keyword>
<evidence type="ECO:0000256" key="6">
    <source>
        <dbReference type="SAM" id="Phobius"/>
    </source>
</evidence>